<feature type="transmembrane region" description="Helical" evidence="1">
    <location>
        <begin position="6"/>
        <end position="28"/>
    </location>
</feature>
<sequence>MSSLYPLAIILAMAAVTFLLRLAPFALLSRVKDAPYLRFLAETMPLGVMVLLVVYSVRDTPVSEPPYGLPTLAAVAVAVGLYLWRRSALLAILASIACYVAITSAL</sequence>
<keyword evidence="1" id="KW-0812">Transmembrane</keyword>
<dbReference type="PIRSF" id="PIRSF003203">
    <property type="entry name" value="AzlD"/>
    <property type="match status" value="1"/>
</dbReference>
<dbReference type="EMBL" id="AHAE01000078">
    <property type="protein sequence ID" value="EJZ81409.1"/>
    <property type="molecule type" value="Genomic_DNA"/>
</dbReference>
<dbReference type="AlphaFoldDB" id="K0YPD2"/>
<proteinExistence type="predicted"/>
<protein>
    <submittedName>
        <fullName evidence="2">Uncharacterized protein</fullName>
    </submittedName>
</protein>
<dbReference type="HOGENOM" id="CLU_144816_1_2_11"/>
<evidence type="ECO:0000256" key="1">
    <source>
        <dbReference type="SAM" id="Phobius"/>
    </source>
</evidence>
<keyword evidence="3" id="KW-1185">Reference proteome</keyword>
<comment type="caution">
    <text evidence="2">The sequence shown here is derived from an EMBL/GenBank/DDBJ whole genome shotgun (WGS) entry which is preliminary data.</text>
</comment>
<name>K0YPD2_9CORY</name>
<dbReference type="eggNOG" id="COG1687">
    <property type="taxonomic scope" value="Bacteria"/>
</dbReference>
<keyword evidence="1" id="KW-0472">Membrane</keyword>
<dbReference type="Pfam" id="PF05437">
    <property type="entry name" value="AzlD"/>
    <property type="match status" value="1"/>
</dbReference>
<evidence type="ECO:0000313" key="2">
    <source>
        <dbReference type="EMBL" id="EJZ81409.1"/>
    </source>
</evidence>
<keyword evidence="1" id="KW-1133">Transmembrane helix</keyword>
<organism evidence="2 3">
    <name type="scientific">Corynebacterium otitidis ATCC 51513</name>
    <dbReference type="NCBI Taxonomy" id="883169"/>
    <lineage>
        <taxon>Bacteria</taxon>
        <taxon>Bacillati</taxon>
        <taxon>Actinomycetota</taxon>
        <taxon>Actinomycetes</taxon>
        <taxon>Mycobacteriales</taxon>
        <taxon>Corynebacteriaceae</taxon>
        <taxon>Corynebacterium</taxon>
    </lineage>
</organism>
<dbReference type="InterPro" id="IPR008407">
    <property type="entry name" value="Brnchd-chn_aa_trnsp_AzlD"/>
</dbReference>
<gene>
    <name evidence="2" type="ORF">HMPREF9719_01680</name>
</gene>
<feature type="transmembrane region" description="Helical" evidence="1">
    <location>
        <begin position="35"/>
        <end position="55"/>
    </location>
</feature>
<dbReference type="STRING" id="29321.AAV33_08230"/>
<evidence type="ECO:0000313" key="3">
    <source>
        <dbReference type="Proteomes" id="UP000006078"/>
    </source>
</evidence>
<feature type="transmembrane region" description="Helical" evidence="1">
    <location>
        <begin position="89"/>
        <end position="105"/>
    </location>
</feature>
<feature type="transmembrane region" description="Helical" evidence="1">
    <location>
        <begin position="67"/>
        <end position="84"/>
    </location>
</feature>
<dbReference type="Proteomes" id="UP000006078">
    <property type="component" value="Unassembled WGS sequence"/>
</dbReference>
<accession>K0YPD2</accession>
<reference evidence="2 3" key="1">
    <citation type="submission" date="2012-08" db="EMBL/GenBank/DDBJ databases">
        <title>The Genome Sequence of Turicella otitidis ATCC 51513.</title>
        <authorList>
            <consortium name="The Broad Institute Genome Sequencing Platform"/>
            <person name="Earl A."/>
            <person name="Ward D."/>
            <person name="Feldgarden M."/>
            <person name="Gevers D."/>
            <person name="Huys G."/>
            <person name="Walker B."/>
            <person name="Young S.K."/>
            <person name="Zeng Q."/>
            <person name="Gargeya S."/>
            <person name="Fitzgerald M."/>
            <person name="Haas B."/>
            <person name="Abouelleil A."/>
            <person name="Alvarado L."/>
            <person name="Arachchi H.M."/>
            <person name="Berlin A.M."/>
            <person name="Chapman S.B."/>
            <person name="Goldberg J."/>
            <person name="Griggs A."/>
            <person name="Gujja S."/>
            <person name="Hansen M."/>
            <person name="Howarth C."/>
            <person name="Imamovic A."/>
            <person name="Larimer J."/>
            <person name="McCowen C."/>
            <person name="Montmayeur A."/>
            <person name="Murphy C."/>
            <person name="Neiman D."/>
            <person name="Pearson M."/>
            <person name="Priest M."/>
            <person name="Roberts A."/>
            <person name="Saif S."/>
            <person name="Shea T."/>
            <person name="Sisk P."/>
            <person name="Sykes S."/>
            <person name="Wortman J."/>
            <person name="Nusbaum C."/>
            <person name="Birren B."/>
        </authorList>
    </citation>
    <scope>NUCLEOTIDE SEQUENCE [LARGE SCALE GENOMIC DNA]</scope>
    <source>
        <strain evidence="2 3">ATCC 51513</strain>
    </source>
</reference>
<dbReference type="RefSeq" id="WP_004601570.1">
    <property type="nucleotide sequence ID" value="NZ_HF541868.1"/>
</dbReference>